<reference evidence="3 4" key="1">
    <citation type="submission" date="2020-07" db="EMBL/GenBank/DDBJ databases">
        <title>Sequencing the genomes of 1000 actinobacteria strains.</title>
        <authorList>
            <person name="Klenk H.-P."/>
        </authorList>
    </citation>
    <scope>NUCLEOTIDE SEQUENCE [LARGE SCALE GENOMIC DNA]</scope>
    <source>
        <strain evidence="3 4">DSM 15166</strain>
    </source>
</reference>
<evidence type="ECO:0000313" key="4">
    <source>
        <dbReference type="Proteomes" id="UP000521075"/>
    </source>
</evidence>
<feature type="region of interest" description="Disordered" evidence="1">
    <location>
        <begin position="1"/>
        <end position="28"/>
    </location>
</feature>
<dbReference type="PANTHER" id="PTHR43591">
    <property type="entry name" value="METHYLTRANSFERASE"/>
    <property type="match status" value="1"/>
</dbReference>
<protein>
    <submittedName>
        <fullName evidence="3">Ubiquinone/menaquinone biosynthesis C-methylase UbiE</fullName>
    </submittedName>
</protein>
<keyword evidence="3" id="KW-0808">Transferase</keyword>
<dbReference type="GO" id="GO:0008757">
    <property type="term" value="F:S-adenosylmethionine-dependent methyltransferase activity"/>
    <property type="evidence" value="ECO:0007669"/>
    <property type="project" value="InterPro"/>
</dbReference>
<keyword evidence="3" id="KW-0489">Methyltransferase</keyword>
<keyword evidence="4" id="KW-1185">Reference proteome</keyword>
<feature type="region of interest" description="Disordered" evidence="1">
    <location>
        <begin position="213"/>
        <end position="232"/>
    </location>
</feature>
<dbReference type="EMBL" id="JACCHJ010000001">
    <property type="protein sequence ID" value="NYK10007.1"/>
    <property type="molecule type" value="Genomic_DNA"/>
</dbReference>
<sequence>MSAPDDDQIPTAEEARAEVRRRFDDRAPTYDESAMHRGLADAVAEFVLAGDAGGGPGDVLDVATGTGLVLRGLRERGAHGRMIGVDLAPRMLEVARTHLPEAELVEADAASLPLPDDCVDLVTCVTGLQLFTDAPAAIREWARVLRPGGRVVTATFVAFDPTRHRAAPPSAMLHHEPFRTPEVLDETFAPVGLRVARHDRWADGADDLLIAELTSGPTTGGDSAAERPAPLH</sequence>
<evidence type="ECO:0000256" key="1">
    <source>
        <dbReference type="SAM" id="MobiDB-lite"/>
    </source>
</evidence>
<keyword evidence="3" id="KW-0830">Ubiquinone</keyword>
<dbReference type="SUPFAM" id="SSF53335">
    <property type="entry name" value="S-adenosyl-L-methionine-dependent methyltransferases"/>
    <property type="match status" value="1"/>
</dbReference>
<dbReference type="Proteomes" id="UP000521075">
    <property type="component" value="Unassembled WGS sequence"/>
</dbReference>
<accession>A0A853DP16</accession>
<dbReference type="InterPro" id="IPR013216">
    <property type="entry name" value="Methyltransf_11"/>
</dbReference>
<evidence type="ECO:0000259" key="2">
    <source>
        <dbReference type="Pfam" id="PF08241"/>
    </source>
</evidence>
<gene>
    <name evidence="3" type="ORF">HNR14_001888</name>
</gene>
<dbReference type="AlphaFoldDB" id="A0A853DP16"/>
<dbReference type="Pfam" id="PF08241">
    <property type="entry name" value="Methyltransf_11"/>
    <property type="match status" value="1"/>
</dbReference>
<dbReference type="InterPro" id="IPR029063">
    <property type="entry name" value="SAM-dependent_MTases_sf"/>
</dbReference>
<organism evidence="3 4">
    <name type="scientific">Leifsonia naganoensis</name>
    <dbReference type="NCBI Taxonomy" id="150025"/>
    <lineage>
        <taxon>Bacteria</taxon>
        <taxon>Bacillati</taxon>
        <taxon>Actinomycetota</taxon>
        <taxon>Actinomycetes</taxon>
        <taxon>Micrococcales</taxon>
        <taxon>Microbacteriaceae</taxon>
        <taxon>Leifsonia</taxon>
    </lineage>
</organism>
<feature type="domain" description="Methyltransferase type 11" evidence="2">
    <location>
        <begin position="60"/>
        <end position="152"/>
    </location>
</feature>
<dbReference type="Gene3D" id="3.40.50.150">
    <property type="entry name" value="Vaccinia Virus protein VP39"/>
    <property type="match status" value="1"/>
</dbReference>
<comment type="caution">
    <text evidence="3">The sequence shown here is derived from an EMBL/GenBank/DDBJ whole genome shotgun (WGS) entry which is preliminary data.</text>
</comment>
<dbReference type="CDD" id="cd02440">
    <property type="entry name" value="AdoMet_MTases"/>
    <property type="match status" value="1"/>
</dbReference>
<name>A0A853DP16_9MICO</name>
<feature type="compositionally biased region" description="Basic and acidic residues" evidence="1">
    <location>
        <begin position="13"/>
        <end position="28"/>
    </location>
</feature>
<dbReference type="RefSeq" id="WP_179700833.1">
    <property type="nucleotide sequence ID" value="NZ_BAAAHA010000010.1"/>
</dbReference>
<evidence type="ECO:0000313" key="3">
    <source>
        <dbReference type="EMBL" id="NYK10007.1"/>
    </source>
</evidence>
<dbReference type="GO" id="GO:0032259">
    <property type="term" value="P:methylation"/>
    <property type="evidence" value="ECO:0007669"/>
    <property type="project" value="UniProtKB-KW"/>
</dbReference>
<dbReference type="PANTHER" id="PTHR43591:SF24">
    <property type="entry name" value="2-METHOXY-6-POLYPRENYL-1,4-BENZOQUINOL METHYLASE, MITOCHONDRIAL"/>
    <property type="match status" value="1"/>
</dbReference>
<proteinExistence type="predicted"/>